<evidence type="ECO:0000259" key="1">
    <source>
        <dbReference type="Pfam" id="PF13173"/>
    </source>
</evidence>
<gene>
    <name evidence="2" type="ORF">B2A_04361</name>
</gene>
<reference evidence="2" key="2">
    <citation type="journal article" date="2014" name="ISME J.">
        <title>Microbial stratification in low pH oxic and suboxic macroscopic growths along an acid mine drainage.</title>
        <authorList>
            <person name="Mendez-Garcia C."/>
            <person name="Mesa V."/>
            <person name="Sprenger R.R."/>
            <person name="Richter M."/>
            <person name="Diez M.S."/>
            <person name="Solano J."/>
            <person name="Bargiela R."/>
            <person name="Golyshina O.V."/>
            <person name="Manteca A."/>
            <person name="Ramos J.L."/>
            <person name="Gallego J.R."/>
            <person name="Llorente I."/>
            <person name="Martins Dos Santos V.A."/>
            <person name="Jensen O.N."/>
            <person name="Pelaez A.I."/>
            <person name="Sanchez J."/>
            <person name="Ferrer M."/>
        </authorList>
    </citation>
    <scope>NUCLEOTIDE SEQUENCE</scope>
</reference>
<comment type="caution">
    <text evidence="2">The sequence shown here is derived from an EMBL/GenBank/DDBJ whole genome shotgun (WGS) entry which is preliminary data.</text>
</comment>
<sequence>TVLEAAQSDPAGFIRGLDRAIIDEIQRAPDLLLAIKKTIDEDYRPGRFLLTGSANVLTLTRVADSLAGRMETIQMLPLARAEIEGRTPTFLEHLFAGKLLSHREAILGDDLVQIVLLGGFPEAISRDSERRRQDWARSYLTSVLTRDLREYR</sequence>
<feature type="domain" description="AAA" evidence="1">
    <location>
        <begin position="19"/>
        <end position="83"/>
    </location>
</feature>
<feature type="non-terminal residue" evidence="2">
    <location>
        <position position="1"/>
    </location>
</feature>
<dbReference type="Pfam" id="PF13173">
    <property type="entry name" value="AAA_14"/>
    <property type="match status" value="1"/>
</dbReference>
<dbReference type="InterPro" id="IPR027417">
    <property type="entry name" value="P-loop_NTPase"/>
</dbReference>
<dbReference type="EMBL" id="AUZZ01002918">
    <property type="protein sequence ID" value="EQD58447.1"/>
    <property type="molecule type" value="Genomic_DNA"/>
</dbReference>
<dbReference type="PANTHER" id="PTHR43566">
    <property type="entry name" value="CONSERVED PROTEIN"/>
    <property type="match status" value="1"/>
</dbReference>
<accession>T1AM42</accession>
<dbReference type="SUPFAM" id="SSF52540">
    <property type="entry name" value="P-loop containing nucleoside triphosphate hydrolases"/>
    <property type="match status" value="1"/>
</dbReference>
<protein>
    <submittedName>
        <fullName evidence="2">AAA family ATPase</fullName>
    </submittedName>
</protein>
<organism evidence="2">
    <name type="scientific">mine drainage metagenome</name>
    <dbReference type="NCBI Taxonomy" id="410659"/>
    <lineage>
        <taxon>unclassified sequences</taxon>
        <taxon>metagenomes</taxon>
        <taxon>ecological metagenomes</taxon>
    </lineage>
</organism>
<reference evidence="2" key="1">
    <citation type="submission" date="2013-08" db="EMBL/GenBank/DDBJ databases">
        <authorList>
            <person name="Mendez C."/>
            <person name="Richter M."/>
            <person name="Ferrer M."/>
            <person name="Sanchez J."/>
        </authorList>
    </citation>
    <scope>NUCLEOTIDE SEQUENCE</scope>
</reference>
<name>T1AM42_9ZZZZ</name>
<dbReference type="InterPro" id="IPR041682">
    <property type="entry name" value="AAA_14"/>
</dbReference>
<dbReference type="PANTHER" id="PTHR43566:SF2">
    <property type="entry name" value="DUF4143 DOMAIN-CONTAINING PROTEIN"/>
    <property type="match status" value="1"/>
</dbReference>
<evidence type="ECO:0000313" key="2">
    <source>
        <dbReference type="EMBL" id="EQD58447.1"/>
    </source>
</evidence>
<dbReference type="AlphaFoldDB" id="T1AM42"/>
<proteinExistence type="predicted"/>